<dbReference type="Proteomes" id="UP000051682">
    <property type="component" value="Unassembled WGS sequence"/>
</dbReference>
<gene>
    <name evidence="3" type="ORF">AR438_02615</name>
</gene>
<feature type="chain" id="PRO_5006204963" description="TonB C-terminal domain-containing protein" evidence="1">
    <location>
        <begin position="19"/>
        <end position="137"/>
    </location>
</feature>
<reference evidence="3 4" key="1">
    <citation type="submission" date="2015-10" db="EMBL/GenBank/DDBJ databases">
        <title>Chryseobacterium aquaticum genome.</title>
        <authorList>
            <person name="Newman J.D."/>
            <person name="Ferguson M.B."/>
            <person name="Miller J.R."/>
        </authorList>
    </citation>
    <scope>NUCLEOTIDE SEQUENCE [LARGE SCALE GENOMIC DNA]</scope>
    <source>
        <strain evidence="3 4">KCTC 12483</strain>
    </source>
</reference>
<dbReference type="RefSeq" id="WP_056011563.1">
    <property type="nucleotide sequence ID" value="NZ_LLYZ01000002.1"/>
</dbReference>
<organism evidence="3 4">
    <name type="scientific">Chryseobacterium aquaticum</name>
    <dbReference type="NCBI Taxonomy" id="452084"/>
    <lineage>
        <taxon>Bacteria</taxon>
        <taxon>Pseudomonadati</taxon>
        <taxon>Bacteroidota</taxon>
        <taxon>Flavobacteriia</taxon>
        <taxon>Flavobacteriales</taxon>
        <taxon>Weeksellaceae</taxon>
        <taxon>Chryseobacterium group</taxon>
        <taxon>Chryseobacterium</taxon>
    </lineage>
</organism>
<feature type="signal peptide" evidence="1">
    <location>
        <begin position="1"/>
        <end position="18"/>
    </location>
</feature>
<evidence type="ECO:0000256" key="1">
    <source>
        <dbReference type="SAM" id="SignalP"/>
    </source>
</evidence>
<dbReference type="OrthoDB" id="1095452at2"/>
<comment type="caution">
    <text evidence="3">The sequence shown here is derived from an EMBL/GenBank/DDBJ whole genome shotgun (WGS) entry which is preliminary data.</text>
</comment>
<keyword evidence="4" id="KW-1185">Reference proteome</keyword>
<dbReference type="EMBL" id="LLYZ01000002">
    <property type="protein sequence ID" value="KQK27116.1"/>
    <property type="molecule type" value="Genomic_DNA"/>
</dbReference>
<accession>A0A0Q3KRX0</accession>
<dbReference type="AlphaFoldDB" id="A0A0Q3KRX0"/>
<keyword evidence="1" id="KW-0732">Signal</keyword>
<sequence length="137" mass="15443">MKKLLIFAVLMTSVNIFSQEAASANQEKIDINNTIYEDIPDKAEFPGGINAFRNNFSQTFKAGKVNGRGQIKSEVRFVVDQQGMITDITTIGENKSMNKEMERAIKAMSKTKWIPAKIDGQPVKFRFKLPITINLEN</sequence>
<dbReference type="InterPro" id="IPR037682">
    <property type="entry name" value="TonB_C"/>
</dbReference>
<dbReference type="SUPFAM" id="SSF74653">
    <property type="entry name" value="TolA/TonB C-terminal domain"/>
    <property type="match status" value="1"/>
</dbReference>
<protein>
    <recommendedName>
        <fullName evidence="2">TonB C-terminal domain-containing protein</fullName>
    </recommendedName>
</protein>
<evidence type="ECO:0000313" key="4">
    <source>
        <dbReference type="Proteomes" id="UP000051682"/>
    </source>
</evidence>
<proteinExistence type="predicted"/>
<dbReference type="GO" id="GO:0055085">
    <property type="term" value="P:transmembrane transport"/>
    <property type="evidence" value="ECO:0007669"/>
    <property type="project" value="InterPro"/>
</dbReference>
<dbReference type="STRING" id="452084.AR438_02615"/>
<evidence type="ECO:0000313" key="3">
    <source>
        <dbReference type="EMBL" id="KQK27116.1"/>
    </source>
</evidence>
<feature type="domain" description="TonB C-terminal" evidence="2">
    <location>
        <begin position="73"/>
        <end position="132"/>
    </location>
</feature>
<evidence type="ECO:0000259" key="2">
    <source>
        <dbReference type="Pfam" id="PF03544"/>
    </source>
</evidence>
<dbReference type="Pfam" id="PF03544">
    <property type="entry name" value="TonB_C"/>
    <property type="match status" value="1"/>
</dbReference>
<dbReference type="Gene3D" id="3.30.1150.10">
    <property type="match status" value="1"/>
</dbReference>
<name>A0A0Q3KRX0_9FLAO</name>